<organism evidence="1 2">
    <name type="scientific">Heyndrickxia camelliae</name>
    <dbReference type="NCBI Taxonomy" id="1707093"/>
    <lineage>
        <taxon>Bacteria</taxon>
        <taxon>Bacillati</taxon>
        <taxon>Bacillota</taxon>
        <taxon>Bacilli</taxon>
        <taxon>Bacillales</taxon>
        <taxon>Bacillaceae</taxon>
        <taxon>Heyndrickxia</taxon>
    </lineage>
</organism>
<dbReference type="RefSeq" id="WP_101356786.1">
    <property type="nucleotide sequence ID" value="NZ_PIQO01000044.1"/>
</dbReference>
<comment type="caution">
    <text evidence="1">The sequence shown here is derived from an EMBL/GenBank/DDBJ whole genome shotgun (WGS) entry which is preliminary data.</text>
</comment>
<dbReference type="AlphaFoldDB" id="A0A2N3LCW1"/>
<dbReference type="OrthoDB" id="2081727at2"/>
<proteinExistence type="predicted"/>
<accession>A0A2N3LCW1</accession>
<gene>
    <name evidence="1" type="ORF">CWO92_24420</name>
</gene>
<protein>
    <submittedName>
        <fullName evidence="1">Uncharacterized protein</fullName>
    </submittedName>
</protein>
<keyword evidence="2" id="KW-1185">Reference proteome</keyword>
<sequence length="98" mass="11180">MKRDLQTIIKEAAARYGLEYNEAQTQPSILRSNGTVEVIPKNRFQEALGIVVSNEKWTKIPEVDSMTWENKSSVRYVLMGDLTKDMLIFNDTDSKIVA</sequence>
<name>A0A2N3LCW1_9BACI</name>
<dbReference type="EMBL" id="PIQO01000044">
    <property type="protein sequence ID" value="PKR82451.1"/>
    <property type="molecule type" value="Genomic_DNA"/>
</dbReference>
<dbReference type="Proteomes" id="UP000233440">
    <property type="component" value="Unassembled WGS sequence"/>
</dbReference>
<reference evidence="1 2" key="1">
    <citation type="submission" date="2017-11" db="EMBL/GenBank/DDBJ databases">
        <title>Bacillus camelliae sp. nov., isolated from pu'er tea.</title>
        <authorList>
            <person name="Niu L."/>
        </authorList>
    </citation>
    <scope>NUCLEOTIDE SEQUENCE [LARGE SCALE GENOMIC DNA]</scope>
    <source>
        <strain evidence="1 2">7578-1</strain>
    </source>
</reference>
<evidence type="ECO:0000313" key="2">
    <source>
        <dbReference type="Proteomes" id="UP000233440"/>
    </source>
</evidence>
<evidence type="ECO:0000313" key="1">
    <source>
        <dbReference type="EMBL" id="PKR82451.1"/>
    </source>
</evidence>